<dbReference type="FunFam" id="1.25.40.10:FF:000196">
    <property type="entry name" value="Pentatricopeptide repeat-containing protein At4g14850"/>
    <property type="match status" value="1"/>
</dbReference>
<dbReference type="Pfam" id="PF20431">
    <property type="entry name" value="E_motif"/>
    <property type="match status" value="1"/>
</dbReference>
<dbReference type="GO" id="GO:0009451">
    <property type="term" value="P:RNA modification"/>
    <property type="evidence" value="ECO:0007669"/>
    <property type="project" value="InterPro"/>
</dbReference>
<dbReference type="PANTHER" id="PTHR47926">
    <property type="entry name" value="PENTATRICOPEPTIDE REPEAT-CONTAINING PROTEIN"/>
    <property type="match status" value="1"/>
</dbReference>
<dbReference type="InterPro" id="IPR002885">
    <property type="entry name" value="PPR_rpt"/>
</dbReference>
<feature type="repeat" description="PPR" evidence="3">
    <location>
        <begin position="292"/>
        <end position="322"/>
    </location>
</feature>
<dbReference type="GO" id="GO:0003723">
    <property type="term" value="F:RNA binding"/>
    <property type="evidence" value="ECO:0007669"/>
    <property type="project" value="InterPro"/>
</dbReference>
<dbReference type="PANTHER" id="PTHR47926:SF471">
    <property type="entry name" value="DYW DOMAIN-CONTAINING PROTEIN"/>
    <property type="match status" value="1"/>
</dbReference>
<feature type="repeat" description="PPR" evidence="3">
    <location>
        <begin position="222"/>
        <end position="256"/>
    </location>
</feature>
<dbReference type="AlphaFoldDB" id="A0A9Q1Q8P7"/>
<dbReference type="Gene3D" id="1.25.40.10">
    <property type="entry name" value="Tetratricopeptide repeat domain"/>
    <property type="match status" value="4"/>
</dbReference>
<dbReference type="FunFam" id="1.25.40.10:FF:000285">
    <property type="entry name" value="Pentatricopeptide repeat-containing protein, chloroplastic"/>
    <property type="match status" value="1"/>
</dbReference>
<feature type="repeat" description="PPR" evidence="3">
    <location>
        <begin position="323"/>
        <end position="357"/>
    </location>
</feature>
<gene>
    <name evidence="4" type="ORF">Cgig2_014126</name>
</gene>
<evidence type="ECO:0000256" key="1">
    <source>
        <dbReference type="ARBA" id="ARBA00022737"/>
    </source>
</evidence>
<keyword evidence="1" id="KW-0677">Repeat</keyword>
<evidence type="ECO:0000256" key="3">
    <source>
        <dbReference type="PROSITE-ProRule" id="PRU00708"/>
    </source>
</evidence>
<protein>
    <recommendedName>
        <fullName evidence="6">Pentatricopeptide repeat-containing protein</fullName>
    </recommendedName>
</protein>
<keyword evidence="5" id="KW-1185">Reference proteome</keyword>
<evidence type="ECO:0000313" key="5">
    <source>
        <dbReference type="Proteomes" id="UP001153076"/>
    </source>
</evidence>
<dbReference type="InterPro" id="IPR046960">
    <property type="entry name" value="PPR_At4g14850-like_plant"/>
</dbReference>
<evidence type="ECO:0000256" key="2">
    <source>
        <dbReference type="ARBA" id="ARBA00061659"/>
    </source>
</evidence>
<dbReference type="OrthoDB" id="1859199at2759"/>
<dbReference type="Proteomes" id="UP001153076">
    <property type="component" value="Unassembled WGS sequence"/>
</dbReference>
<proteinExistence type="inferred from homology"/>
<dbReference type="InterPro" id="IPR046848">
    <property type="entry name" value="E_motif"/>
</dbReference>
<comment type="caution">
    <text evidence="4">The sequence shown here is derived from an EMBL/GenBank/DDBJ whole genome shotgun (WGS) entry which is preliminary data.</text>
</comment>
<dbReference type="EMBL" id="JAKOGI010000561">
    <property type="protein sequence ID" value="KAJ8433078.1"/>
    <property type="molecule type" value="Genomic_DNA"/>
</dbReference>
<dbReference type="FunFam" id="1.25.40.10:FF:000090">
    <property type="entry name" value="Pentatricopeptide repeat-containing protein, chloroplastic"/>
    <property type="match status" value="1"/>
</dbReference>
<dbReference type="NCBIfam" id="TIGR00756">
    <property type="entry name" value="PPR"/>
    <property type="match status" value="5"/>
</dbReference>
<sequence>MNGIYVQREPKQLSLMSNGAIFVGKFVDVSAKQYYMNEMLKRFLTRVDSGARPTKYALCTALNACAKTSNWHLGLQFHAQIILNGYEDNVILSSALVDFYSKCNRIEDARRIFNYMKQHDQVSWTSIISGYAQFGCGVEAVFLFKNMLKSDIKPNFFTYVSIITACSRLKEPLELGSAVHSHVLKLGFVKNSFLISSLIDFYSKCGIVDGAALLFDAPMTRDNILYNSMIAGYCQNFYCEDALKLLFQMREEGINPTHFTMSSVLNACGSLSLLRLGRQVHSLVLKKGLVSNLFVLSSLIDMYSKSGSIDDARSVFDQTIERNSVLWTSMISGSAHSGRAKEGLELFDHMVEKGCLPDHICFTAVFTACNHAGLLNKAVEYFDRMRKDYGLVPKLDQYACLVDLHARKGDLTKAIQLIDEMPFDPNCVMLSSLLSCCRTYGAVDLGRKVACRLFQLQPDNAAAYVTMAHIYAEAGLWDEVTNIKKLIKQKGIKKSASWSWVEVDGRVHVFLVGDMLHPKSHDIYVLLEQLNLEIKEAQSIRQEMIFSLQFASVYRIPMDVDC</sequence>
<feature type="repeat" description="PPR" evidence="3">
    <location>
        <begin position="120"/>
        <end position="154"/>
    </location>
</feature>
<dbReference type="PROSITE" id="PS51375">
    <property type="entry name" value="PPR"/>
    <property type="match status" value="4"/>
</dbReference>
<dbReference type="Pfam" id="PF01535">
    <property type="entry name" value="PPR"/>
    <property type="match status" value="3"/>
</dbReference>
<comment type="similarity">
    <text evidence="2">Belongs to the PPR family. PCMP-E subfamily.</text>
</comment>
<evidence type="ECO:0000313" key="4">
    <source>
        <dbReference type="EMBL" id="KAJ8433078.1"/>
    </source>
</evidence>
<reference evidence="4" key="1">
    <citation type="submission" date="2022-04" db="EMBL/GenBank/DDBJ databases">
        <title>Carnegiea gigantea Genome sequencing and assembly v2.</title>
        <authorList>
            <person name="Copetti D."/>
            <person name="Sanderson M.J."/>
            <person name="Burquez A."/>
            <person name="Wojciechowski M.F."/>
        </authorList>
    </citation>
    <scope>NUCLEOTIDE SEQUENCE</scope>
    <source>
        <strain evidence="4">SGP5-SGP5p</strain>
        <tissue evidence="4">Aerial part</tissue>
    </source>
</reference>
<organism evidence="4 5">
    <name type="scientific">Carnegiea gigantea</name>
    <dbReference type="NCBI Taxonomy" id="171969"/>
    <lineage>
        <taxon>Eukaryota</taxon>
        <taxon>Viridiplantae</taxon>
        <taxon>Streptophyta</taxon>
        <taxon>Embryophyta</taxon>
        <taxon>Tracheophyta</taxon>
        <taxon>Spermatophyta</taxon>
        <taxon>Magnoliopsida</taxon>
        <taxon>eudicotyledons</taxon>
        <taxon>Gunneridae</taxon>
        <taxon>Pentapetalae</taxon>
        <taxon>Caryophyllales</taxon>
        <taxon>Cactineae</taxon>
        <taxon>Cactaceae</taxon>
        <taxon>Cactoideae</taxon>
        <taxon>Echinocereeae</taxon>
        <taxon>Carnegiea</taxon>
    </lineage>
</organism>
<name>A0A9Q1Q8P7_9CARY</name>
<dbReference type="Pfam" id="PF13041">
    <property type="entry name" value="PPR_2"/>
    <property type="match status" value="3"/>
</dbReference>
<dbReference type="SUPFAM" id="SSF48452">
    <property type="entry name" value="TPR-like"/>
    <property type="match status" value="1"/>
</dbReference>
<evidence type="ECO:0008006" key="6">
    <source>
        <dbReference type="Google" id="ProtNLM"/>
    </source>
</evidence>
<dbReference type="InterPro" id="IPR011990">
    <property type="entry name" value="TPR-like_helical_dom_sf"/>
</dbReference>
<accession>A0A9Q1Q8P7</accession>